<feature type="domain" description="R13L1/DRL21-like LRR repeat region" evidence="1">
    <location>
        <begin position="144"/>
        <end position="262"/>
    </location>
</feature>
<evidence type="ECO:0000313" key="3">
    <source>
        <dbReference type="Proteomes" id="UP001428341"/>
    </source>
</evidence>
<dbReference type="InterPro" id="IPR056789">
    <property type="entry name" value="LRR_R13L1-DRL21"/>
</dbReference>
<dbReference type="InterPro" id="IPR027417">
    <property type="entry name" value="P-loop_NTPase"/>
</dbReference>
<dbReference type="GO" id="GO:0043531">
    <property type="term" value="F:ADP binding"/>
    <property type="evidence" value="ECO:0007669"/>
    <property type="project" value="InterPro"/>
</dbReference>
<evidence type="ECO:0000313" key="2">
    <source>
        <dbReference type="EMBL" id="KAK9200725.1"/>
    </source>
</evidence>
<gene>
    <name evidence="2" type="ORF">WN944_015923</name>
</gene>
<protein>
    <recommendedName>
        <fullName evidence="1">R13L1/DRL21-like LRR repeat region domain-containing protein</fullName>
    </recommendedName>
</protein>
<dbReference type="EMBL" id="JBCGBO010000005">
    <property type="protein sequence ID" value="KAK9200725.1"/>
    <property type="molecule type" value="Genomic_DNA"/>
</dbReference>
<accession>A0AAP0MDE1</accession>
<dbReference type="PANTHER" id="PTHR47186:SF41">
    <property type="entry name" value="OS12G0131701 PROTEIN"/>
    <property type="match status" value="1"/>
</dbReference>
<dbReference type="Gene3D" id="3.80.10.10">
    <property type="entry name" value="Ribonuclease Inhibitor"/>
    <property type="match status" value="1"/>
</dbReference>
<dbReference type="Pfam" id="PF25019">
    <property type="entry name" value="LRR_R13L1-DRL21"/>
    <property type="match status" value="1"/>
</dbReference>
<dbReference type="PANTHER" id="PTHR47186">
    <property type="entry name" value="LEUCINE-RICH REPEAT-CONTAINING PROTEIN 57"/>
    <property type="match status" value="1"/>
</dbReference>
<dbReference type="AlphaFoldDB" id="A0AAP0MDE1"/>
<sequence length="336" mass="37777">MFECIIILISKLGLVSEDFDIIWVTKSIRVTKSILKSIASDQLVDDQKTGTLPAYPLKELSNNDCLSVFTQHSLGEKDFSTHPSLKEIGEKIVKKCNGLPLVAKSLGGLLRGKYDPNDWEDVHNCKIWKLSEEECDIITALRIHLQGTLCNSRLENVKEVSDAKEAQLNSKRNPKDLLLEWNNSTSNIREPETETRVLDLLKPHQSLKKLKIIGYGGTKFPIWLGNSSMSNLVNLRIKDCSMCASLASIGQLPFLKYLFIRRIARVKSVGSEIYGNGCSVPFPSLETLCFQDMQEWEEWIPHGSGKSDEGLADLRELSLVPLIENLQAFSDTKLKK</sequence>
<dbReference type="SUPFAM" id="SSF52058">
    <property type="entry name" value="L domain-like"/>
    <property type="match status" value="1"/>
</dbReference>
<dbReference type="Proteomes" id="UP001428341">
    <property type="component" value="Unassembled WGS sequence"/>
</dbReference>
<evidence type="ECO:0000259" key="1">
    <source>
        <dbReference type="Pfam" id="PF25019"/>
    </source>
</evidence>
<proteinExistence type="predicted"/>
<comment type="caution">
    <text evidence="2">The sequence shown here is derived from an EMBL/GenBank/DDBJ whole genome shotgun (WGS) entry which is preliminary data.</text>
</comment>
<dbReference type="InterPro" id="IPR032675">
    <property type="entry name" value="LRR_dom_sf"/>
</dbReference>
<reference evidence="2 3" key="1">
    <citation type="submission" date="2024-05" db="EMBL/GenBank/DDBJ databases">
        <title>Haplotype-resolved chromosome-level genome assembly of Huyou (Citrus changshanensis).</title>
        <authorList>
            <person name="Miao C."/>
            <person name="Chen W."/>
            <person name="Wu Y."/>
            <person name="Wang L."/>
            <person name="Zhao S."/>
            <person name="Grierson D."/>
            <person name="Xu C."/>
            <person name="Chen K."/>
        </authorList>
    </citation>
    <scope>NUCLEOTIDE SEQUENCE [LARGE SCALE GENOMIC DNA]</scope>
    <source>
        <strain evidence="2">01-14</strain>
        <tissue evidence="2">Leaf</tissue>
    </source>
</reference>
<keyword evidence="3" id="KW-1185">Reference proteome</keyword>
<organism evidence="2 3">
    <name type="scientific">Citrus x changshan-huyou</name>
    <dbReference type="NCBI Taxonomy" id="2935761"/>
    <lineage>
        <taxon>Eukaryota</taxon>
        <taxon>Viridiplantae</taxon>
        <taxon>Streptophyta</taxon>
        <taxon>Embryophyta</taxon>
        <taxon>Tracheophyta</taxon>
        <taxon>Spermatophyta</taxon>
        <taxon>Magnoliopsida</taxon>
        <taxon>eudicotyledons</taxon>
        <taxon>Gunneridae</taxon>
        <taxon>Pentapetalae</taxon>
        <taxon>rosids</taxon>
        <taxon>malvids</taxon>
        <taxon>Sapindales</taxon>
        <taxon>Rutaceae</taxon>
        <taxon>Aurantioideae</taxon>
        <taxon>Citrus</taxon>
    </lineage>
</organism>
<dbReference type="SUPFAM" id="SSF52540">
    <property type="entry name" value="P-loop containing nucleoside triphosphate hydrolases"/>
    <property type="match status" value="1"/>
</dbReference>
<name>A0AAP0MDE1_9ROSI</name>